<feature type="compositionally biased region" description="Basic and acidic residues" evidence="9">
    <location>
        <begin position="60"/>
        <end position="75"/>
    </location>
</feature>
<evidence type="ECO:0000256" key="8">
    <source>
        <dbReference type="ARBA" id="ARBA00023012"/>
    </source>
</evidence>
<evidence type="ECO:0000313" key="12">
    <source>
        <dbReference type="Proteomes" id="UP000032515"/>
    </source>
</evidence>
<dbReference type="Gene3D" id="1.10.287.130">
    <property type="match status" value="1"/>
</dbReference>
<dbReference type="Gene3D" id="3.30.565.10">
    <property type="entry name" value="Histidine kinase-like ATPase, C-terminal domain"/>
    <property type="match status" value="1"/>
</dbReference>
<dbReference type="InterPro" id="IPR005467">
    <property type="entry name" value="His_kinase_dom"/>
</dbReference>
<dbReference type="PANTHER" id="PTHR42878:SF7">
    <property type="entry name" value="SENSOR HISTIDINE KINASE GLRK"/>
    <property type="match status" value="1"/>
</dbReference>
<dbReference type="PROSITE" id="PS50109">
    <property type="entry name" value="HIS_KIN"/>
    <property type="match status" value="1"/>
</dbReference>
<organism evidence="11 12">
    <name type="scientific">Rhodopseudomonas palustris</name>
    <dbReference type="NCBI Taxonomy" id="1076"/>
    <lineage>
        <taxon>Bacteria</taxon>
        <taxon>Pseudomonadati</taxon>
        <taxon>Pseudomonadota</taxon>
        <taxon>Alphaproteobacteria</taxon>
        <taxon>Hyphomicrobiales</taxon>
        <taxon>Nitrobacteraceae</taxon>
        <taxon>Rhodopseudomonas</taxon>
    </lineage>
</organism>
<comment type="caution">
    <text evidence="11">The sequence shown here is derived from an EMBL/GenBank/DDBJ whole genome shotgun (WGS) entry which is preliminary data.</text>
</comment>
<dbReference type="AlphaFoldDB" id="A0A0D7F855"/>
<dbReference type="OrthoDB" id="9795133at2"/>
<dbReference type="GO" id="GO:0000156">
    <property type="term" value="F:phosphorelay response regulator activity"/>
    <property type="evidence" value="ECO:0007669"/>
    <property type="project" value="TreeGrafter"/>
</dbReference>
<dbReference type="CDD" id="cd00075">
    <property type="entry name" value="HATPase"/>
    <property type="match status" value="1"/>
</dbReference>
<dbReference type="InterPro" id="IPR036097">
    <property type="entry name" value="HisK_dim/P_sf"/>
</dbReference>
<dbReference type="EC" id="2.7.13.3" evidence="2"/>
<dbReference type="InterPro" id="IPR003661">
    <property type="entry name" value="HisK_dim/P_dom"/>
</dbReference>
<reference evidence="11 12" key="1">
    <citation type="submission" date="2014-11" db="EMBL/GenBank/DDBJ databases">
        <title>Genomics and ecophysiology of heterotrophic nitrogen fixing bacteria isolated from estuarine surface water.</title>
        <authorList>
            <person name="Bentzon-Tilia M."/>
            <person name="Severin I."/>
            <person name="Hansen L.H."/>
            <person name="Riemann L."/>
        </authorList>
    </citation>
    <scope>NUCLEOTIDE SEQUENCE [LARGE SCALE GENOMIC DNA]</scope>
    <source>
        <strain evidence="11 12">BAL398</strain>
    </source>
</reference>
<dbReference type="CDD" id="cd00082">
    <property type="entry name" value="HisKA"/>
    <property type="match status" value="1"/>
</dbReference>
<dbReference type="InterPro" id="IPR050351">
    <property type="entry name" value="BphY/WalK/GraS-like"/>
</dbReference>
<dbReference type="InterPro" id="IPR004358">
    <property type="entry name" value="Sig_transdc_His_kin-like_C"/>
</dbReference>
<evidence type="ECO:0000256" key="7">
    <source>
        <dbReference type="ARBA" id="ARBA00022840"/>
    </source>
</evidence>
<feature type="domain" description="Histidine kinase" evidence="10">
    <location>
        <begin position="157"/>
        <end position="373"/>
    </location>
</feature>
<dbReference type="SMART" id="SM00388">
    <property type="entry name" value="HisKA"/>
    <property type="match status" value="1"/>
</dbReference>
<dbReference type="PANTHER" id="PTHR42878">
    <property type="entry name" value="TWO-COMPONENT HISTIDINE KINASE"/>
    <property type="match status" value="1"/>
</dbReference>
<keyword evidence="8" id="KW-0902">Two-component regulatory system</keyword>
<dbReference type="GO" id="GO:0005524">
    <property type="term" value="F:ATP binding"/>
    <property type="evidence" value="ECO:0007669"/>
    <property type="project" value="UniProtKB-KW"/>
</dbReference>
<accession>A0A0D7F855</accession>
<evidence type="ECO:0000259" key="10">
    <source>
        <dbReference type="PROSITE" id="PS50109"/>
    </source>
</evidence>
<evidence type="ECO:0000256" key="1">
    <source>
        <dbReference type="ARBA" id="ARBA00000085"/>
    </source>
</evidence>
<dbReference type="GO" id="GO:0030295">
    <property type="term" value="F:protein kinase activator activity"/>
    <property type="evidence" value="ECO:0007669"/>
    <property type="project" value="TreeGrafter"/>
</dbReference>
<comment type="catalytic activity">
    <reaction evidence="1">
        <text>ATP + protein L-histidine = ADP + protein N-phospho-L-histidine.</text>
        <dbReference type="EC" id="2.7.13.3"/>
    </reaction>
</comment>
<evidence type="ECO:0000256" key="3">
    <source>
        <dbReference type="ARBA" id="ARBA00022553"/>
    </source>
</evidence>
<evidence type="ECO:0000256" key="5">
    <source>
        <dbReference type="ARBA" id="ARBA00022741"/>
    </source>
</evidence>
<dbReference type="PRINTS" id="PR00344">
    <property type="entry name" value="BCTRLSENSOR"/>
</dbReference>
<keyword evidence="3" id="KW-0597">Phosphoprotein</keyword>
<evidence type="ECO:0000256" key="2">
    <source>
        <dbReference type="ARBA" id="ARBA00012438"/>
    </source>
</evidence>
<keyword evidence="6 11" id="KW-0418">Kinase</keyword>
<keyword evidence="4" id="KW-0808">Transferase</keyword>
<gene>
    <name evidence="11" type="ORF">OO17_01800</name>
</gene>
<keyword evidence="5" id="KW-0547">Nucleotide-binding</keyword>
<proteinExistence type="predicted"/>
<dbReference type="Pfam" id="PF02518">
    <property type="entry name" value="HATPase_c"/>
    <property type="match status" value="1"/>
</dbReference>
<dbReference type="Pfam" id="PF00512">
    <property type="entry name" value="HisKA"/>
    <property type="match status" value="1"/>
</dbReference>
<dbReference type="GO" id="GO:0007234">
    <property type="term" value="P:osmosensory signaling via phosphorelay pathway"/>
    <property type="evidence" value="ECO:0007669"/>
    <property type="project" value="TreeGrafter"/>
</dbReference>
<sequence length="373" mass="40757">MRLSEFIRENPEPIIAEWETFAGTLNPASEATSPLSLRNHINFILEFIADDIDSPQTEAEQIRKSHGEKAKHSKDSVAEVHAALRQAGGFNMDQMVSEYRALRASVVKLWGAEASETTPQDIVDLTRFNEAIDQELTESISYYSSKVEHSRNLFLGILGHDLRNPIGAMTMSAELIGRIGSLSERQTMLVSQISLSSARAMEILNQLLDLTRARLGSGLKVIRKKMDMAFVARLLVDEMRAAHPECAFTVNASGNTEGQWDRPRIGQVFSNLLGNAVQYGFKDLPINVAIKGEADDVIVSVHNDGVPISPGAMVGIFDALVRSAVGEQAHLQSNNLGLGLYITKEIVSAHGGTIKVTSSEKDGTVFTAIFPRA</sequence>
<evidence type="ECO:0000313" key="11">
    <source>
        <dbReference type="EMBL" id="KIZ47897.1"/>
    </source>
</evidence>
<dbReference type="SUPFAM" id="SSF47384">
    <property type="entry name" value="Homodimeric domain of signal transducing histidine kinase"/>
    <property type="match status" value="1"/>
</dbReference>
<dbReference type="EMBL" id="JXXE01000033">
    <property type="protein sequence ID" value="KIZ47897.1"/>
    <property type="molecule type" value="Genomic_DNA"/>
</dbReference>
<name>A0A0D7F855_RHOPL</name>
<dbReference type="RefSeq" id="WP_044404949.1">
    <property type="nucleotide sequence ID" value="NZ_JXXE01000033.1"/>
</dbReference>
<keyword evidence="7" id="KW-0067">ATP-binding</keyword>
<dbReference type="SMART" id="SM00387">
    <property type="entry name" value="HATPase_c"/>
    <property type="match status" value="1"/>
</dbReference>
<evidence type="ECO:0000256" key="4">
    <source>
        <dbReference type="ARBA" id="ARBA00022679"/>
    </source>
</evidence>
<protein>
    <recommendedName>
        <fullName evidence="2">histidine kinase</fullName>
        <ecNumber evidence="2">2.7.13.3</ecNumber>
    </recommendedName>
</protein>
<dbReference type="PATRIC" id="fig|1076.23.peg.3974"/>
<evidence type="ECO:0000256" key="6">
    <source>
        <dbReference type="ARBA" id="ARBA00022777"/>
    </source>
</evidence>
<evidence type="ECO:0000256" key="9">
    <source>
        <dbReference type="SAM" id="MobiDB-lite"/>
    </source>
</evidence>
<dbReference type="InterPro" id="IPR003594">
    <property type="entry name" value="HATPase_dom"/>
</dbReference>
<dbReference type="Proteomes" id="UP000032515">
    <property type="component" value="Unassembled WGS sequence"/>
</dbReference>
<dbReference type="InterPro" id="IPR036890">
    <property type="entry name" value="HATPase_C_sf"/>
</dbReference>
<dbReference type="GO" id="GO:0000155">
    <property type="term" value="F:phosphorelay sensor kinase activity"/>
    <property type="evidence" value="ECO:0007669"/>
    <property type="project" value="InterPro"/>
</dbReference>
<dbReference type="SUPFAM" id="SSF55874">
    <property type="entry name" value="ATPase domain of HSP90 chaperone/DNA topoisomerase II/histidine kinase"/>
    <property type="match status" value="1"/>
</dbReference>
<feature type="region of interest" description="Disordered" evidence="9">
    <location>
        <begin position="56"/>
        <end position="75"/>
    </location>
</feature>